<evidence type="ECO:0008006" key="3">
    <source>
        <dbReference type="Google" id="ProtNLM"/>
    </source>
</evidence>
<keyword evidence="2" id="KW-1185">Reference proteome</keyword>
<protein>
    <recommendedName>
        <fullName evidence="3">XRE family transcriptional regulator</fullName>
    </recommendedName>
</protein>
<proteinExistence type="predicted"/>
<accession>A0ABN6XYA9</accession>
<name>A0ABN6XYA9_9MICO</name>
<evidence type="ECO:0000313" key="1">
    <source>
        <dbReference type="EMBL" id="BDZ48630.1"/>
    </source>
</evidence>
<organism evidence="1 2">
    <name type="scientific">Frondihabitans sucicola</name>
    <dbReference type="NCBI Taxonomy" id="1268041"/>
    <lineage>
        <taxon>Bacteria</taxon>
        <taxon>Bacillati</taxon>
        <taxon>Actinomycetota</taxon>
        <taxon>Actinomycetes</taxon>
        <taxon>Micrococcales</taxon>
        <taxon>Microbacteriaceae</taxon>
        <taxon>Frondihabitans</taxon>
    </lineage>
</organism>
<dbReference type="RefSeq" id="WP_286345589.1">
    <property type="nucleotide sequence ID" value="NZ_AP027732.1"/>
</dbReference>
<dbReference type="EMBL" id="AP027732">
    <property type="protein sequence ID" value="BDZ48630.1"/>
    <property type="molecule type" value="Genomic_DNA"/>
</dbReference>
<gene>
    <name evidence="1" type="ORF">GCM10025867_08710</name>
</gene>
<reference evidence="2" key="1">
    <citation type="journal article" date="2019" name="Int. J. Syst. Evol. Microbiol.">
        <title>The Global Catalogue of Microorganisms (GCM) 10K type strain sequencing project: providing services to taxonomists for standard genome sequencing and annotation.</title>
        <authorList>
            <consortium name="The Broad Institute Genomics Platform"/>
            <consortium name="The Broad Institute Genome Sequencing Center for Infectious Disease"/>
            <person name="Wu L."/>
            <person name="Ma J."/>
        </authorList>
    </citation>
    <scope>NUCLEOTIDE SEQUENCE [LARGE SCALE GENOMIC DNA]</scope>
    <source>
        <strain evidence="2">NBRC 108728</strain>
    </source>
</reference>
<dbReference type="Proteomes" id="UP001321486">
    <property type="component" value="Chromosome"/>
</dbReference>
<sequence length="184" mass="20085">MTNAENHDATLDALLAAAAYVPPALENDAAARLLGLVPDSTSVLNPAALKRARMKLNLTTSALANHLTVRGWRVTTAEVFQWETRKGTHLAPALIATIADELELAETDLVTSTVNDSFRALRDDSRFKELVERWARLKHISRLAAAASLESRSLQAVHRGGPPEVELQLAVITAFVEEVENRES</sequence>
<evidence type="ECO:0000313" key="2">
    <source>
        <dbReference type="Proteomes" id="UP001321486"/>
    </source>
</evidence>